<protein>
    <submittedName>
        <fullName evidence="1">Uncharacterized protein</fullName>
    </submittedName>
</protein>
<evidence type="ECO:0000313" key="1">
    <source>
        <dbReference type="EMBL" id="ARU56689.1"/>
    </source>
</evidence>
<dbReference type="RefSeq" id="WP_087461653.1">
    <property type="nucleotide sequence ID" value="NZ_CP021425.1"/>
</dbReference>
<gene>
    <name evidence="1" type="ORF">OLMES_2639</name>
</gene>
<reference evidence="1 2" key="1">
    <citation type="submission" date="2017-05" db="EMBL/GenBank/DDBJ databases">
        <title>Genomic insights into alkan degradation activity of Oleiphilus messinensis.</title>
        <authorList>
            <person name="Kozyavkin S.A."/>
            <person name="Slesarev A.I."/>
            <person name="Golyshin P.N."/>
            <person name="Korzhenkov A."/>
            <person name="Golyshina O.N."/>
            <person name="Toshchakov S.V."/>
        </authorList>
    </citation>
    <scope>NUCLEOTIDE SEQUENCE [LARGE SCALE GENOMIC DNA]</scope>
    <source>
        <strain evidence="1 2">ME102</strain>
    </source>
</reference>
<dbReference type="AlphaFoldDB" id="A0A1Y0I933"/>
<keyword evidence="2" id="KW-1185">Reference proteome</keyword>
<name>A0A1Y0I933_9GAMM</name>
<proteinExistence type="predicted"/>
<sequence length="123" mass="13349">MTAGIFGLPRTLHAEMQMDMPFNASFTCVCDAVKKAGGQIEVVDPVCGRVKAIKAHPVLGGVDILDIQVRVKQFSETNIVFNATHAGTITQLLNGKGPHKLAKDVWNSLDSMRVSAKNRLYPT</sequence>
<evidence type="ECO:0000313" key="2">
    <source>
        <dbReference type="Proteomes" id="UP000196027"/>
    </source>
</evidence>
<organism evidence="1 2">
    <name type="scientific">Oleiphilus messinensis</name>
    <dbReference type="NCBI Taxonomy" id="141451"/>
    <lineage>
        <taxon>Bacteria</taxon>
        <taxon>Pseudomonadati</taxon>
        <taxon>Pseudomonadota</taxon>
        <taxon>Gammaproteobacteria</taxon>
        <taxon>Oceanospirillales</taxon>
        <taxon>Oleiphilaceae</taxon>
        <taxon>Oleiphilus</taxon>
    </lineage>
</organism>
<dbReference type="EMBL" id="CP021425">
    <property type="protein sequence ID" value="ARU56689.1"/>
    <property type="molecule type" value="Genomic_DNA"/>
</dbReference>
<dbReference type="Proteomes" id="UP000196027">
    <property type="component" value="Chromosome"/>
</dbReference>
<accession>A0A1Y0I933</accession>
<dbReference type="KEGG" id="ome:OLMES_2639"/>